<dbReference type="InterPro" id="IPR039426">
    <property type="entry name" value="TonB-dep_rcpt-like"/>
</dbReference>
<keyword evidence="16" id="KW-1185">Reference proteome</keyword>
<evidence type="ECO:0000259" key="13">
    <source>
        <dbReference type="Pfam" id="PF00593"/>
    </source>
</evidence>
<dbReference type="Pfam" id="PF07715">
    <property type="entry name" value="Plug"/>
    <property type="match status" value="1"/>
</dbReference>
<dbReference type="GO" id="GO:0009279">
    <property type="term" value="C:cell outer membrane"/>
    <property type="evidence" value="ECO:0007669"/>
    <property type="project" value="UniProtKB-SubCell"/>
</dbReference>
<dbReference type="PANTHER" id="PTHR30069">
    <property type="entry name" value="TONB-DEPENDENT OUTER MEMBRANE RECEPTOR"/>
    <property type="match status" value="1"/>
</dbReference>
<dbReference type="GO" id="GO:0015889">
    <property type="term" value="P:cobalamin transport"/>
    <property type="evidence" value="ECO:0007669"/>
    <property type="project" value="TreeGrafter"/>
</dbReference>
<keyword evidence="9 10" id="KW-0998">Cell outer membrane</keyword>
<keyword evidence="7 11" id="KW-0798">TonB box</keyword>
<evidence type="ECO:0000313" key="15">
    <source>
        <dbReference type="EMBL" id="QEA14795.1"/>
    </source>
</evidence>
<feature type="domain" description="TonB-dependent receptor-like beta-barrel" evidence="13">
    <location>
        <begin position="264"/>
        <end position="592"/>
    </location>
</feature>
<keyword evidence="3 10" id="KW-1134">Transmembrane beta strand</keyword>
<dbReference type="InterPro" id="IPR000531">
    <property type="entry name" value="Beta-barrel_TonB"/>
</dbReference>
<keyword evidence="6" id="KW-0406">Ion transport</keyword>
<feature type="signal peptide" evidence="12">
    <location>
        <begin position="1"/>
        <end position="19"/>
    </location>
</feature>
<dbReference type="PANTHER" id="PTHR30069:SF53">
    <property type="entry name" value="COLICIN I RECEPTOR-RELATED"/>
    <property type="match status" value="1"/>
</dbReference>
<keyword evidence="15" id="KW-0675">Receptor</keyword>
<dbReference type="InterPro" id="IPR037066">
    <property type="entry name" value="Plug_dom_sf"/>
</dbReference>
<dbReference type="AlphaFoldDB" id="A0A5B8S1T5"/>
<reference evidence="15 16" key="1">
    <citation type="journal article" date="2013" name="J. Microbiol. Biotechnol.">
        <title>Novosphingobium ginsenosidimutans sp. nov., with the ability to convert ginsenoside.</title>
        <authorList>
            <person name="Kim J.K."/>
            <person name="He D."/>
            <person name="Liu Q.M."/>
            <person name="Park H.Y."/>
            <person name="Jung M.S."/>
            <person name="Yoon M.H."/>
            <person name="Kim S.C."/>
            <person name="Im W.T."/>
        </authorList>
    </citation>
    <scope>NUCLEOTIDE SEQUENCE [LARGE SCALE GENOMIC DNA]</scope>
    <source>
        <strain evidence="15 16">FW-6</strain>
    </source>
</reference>
<dbReference type="SUPFAM" id="SSF56935">
    <property type="entry name" value="Porins"/>
    <property type="match status" value="1"/>
</dbReference>
<dbReference type="InterPro" id="IPR012910">
    <property type="entry name" value="Plug_dom"/>
</dbReference>
<keyword evidence="4 10" id="KW-0812">Transmembrane</keyword>
<dbReference type="Pfam" id="PF00593">
    <property type="entry name" value="TonB_dep_Rec_b-barrel"/>
    <property type="match status" value="1"/>
</dbReference>
<accession>A0A5B8S1T5</accession>
<dbReference type="PROSITE" id="PS52016">
    <property type="entry name" value="TONB_DEPENDENT_REC_3"/>
    <property type="match status" value="1"/>
</dbReference>
<evidence type="ECO:0000256" key="7">
    <source>
        <dbReference type="ARBA" id="ARBA00023077"/>
    </source>
</evidence>
<dbReference type="KEGG" id="ngf:FRF71_00885"/>
<dbReference type="Proteomes" id="UP000321172">
    <property type="component" value="Chromosome"/>
</dbReference>
<evidence type="ECO:0000256" key="11">
    <source>
        <dbReference type="RuleBase" id="RU003357"/>
    </source>
</evidence>
<evidence type="ECO:0000256" key="10">
    <source>
        <dbReference type="PROSITE-ProRule" id="PRU01360"/>
    </source>
</evidence>
<evidence type="ECO:0000256" key="5">
    <source>
        <dbReference type="ARBA" id="ARBA00022729"/>
    </source>
</evidence>
<keyword evidence="2 10" id="KW-0813">Transport</keyword>
<feature type="chain" id="PRO_5023000598" evidence="12">
    <location>
        <begin position="20"/>
        <end position="618"/>
    </location>
</feature>
<protein>
    <submittedName>
        <fullName evidence="15">TonB-dependent receptor</fullName>
    </submittedName>
</protein>
<evidence type="ECO:0000256" key="2">
    <source>
        <dbReference type="ARBA" id="ARBA00022448"/>
    </source>
</evidence>
<evidence type="ECO:0000256" key="8">
    <source>
        <dbReference type="ARBA" id="ARBA00023136"/>
    </source>
</evidence>
<dbReference type="EMBL" id="CP042345">
    <property type="protein sequence ID" value="QEA14795.1"/>
    <property type="molecule type" value="Genomic_DNA"/>
</dbReference>
<evidence type="ECO:0000256" key="9">
    <source>
        <dbReference type="ARBA" id="ARBA00023237"/>
    </source>
</evidence>
<evidence type="ECO:0000313" key="16">
    <source>
        <dbReference type="Proteomes" id="UP000321172"/>
    </source>
</evidence>
<evidence type="ECO:0000256" key="4">
    <source>
        <dbReference type="ARBA" id="ARBA00022692"/>
    </source>
</evidence>
<dbReference type="CDD" id="cd01347">
    <property type="entry name" value="ligand_gated_channel"/>
    <property type="match status" value="1"/>
</dbReference>
<proteinExistence type="inferred from homology"/>
<name>A0A5B8S1T5_9SPHN</name>
<organism evidence="15 16">
    <name type="scientific">Novosphingobium ginsenosidimutans</name>
    <dbReference type="NCBI Taxonomy" id="1176536"/>
    <lineage>
        <taxon>Bacteria</taxon>
        <taxon>Pseudomonadati</taxon>
        <taxon>Pseudomonadota</taxon>
        <taxon>Alphaproteobacteria</taxon>
        <taxon>Sphingomonadales</taxon>
        <taxon>Sphingomonadaceae</taxon>
        <taxon>Novosphingobium</taxon>
    </lineage>
</organism>
<keyword evidence="8 10" id="KW-0472">Membrane</keyword>
<evidence type="ECO:0000256" key="12">
    <source>
        <dbReference type="SAM" id="SignalP"/>
    </source>
</evidence>
<evidence type="ECO:0000259" key="14">
    <source>
        <dbReference type="Pfam" id="PF07715"/>
    </source>
</evidence>
<comment type="similarity">
    <text evidence="10 11">Belongs to the TonB-dependent receptor family.</text>
</comment>
<evidence type="ECO:0000256" key="1">
    <source>
        <dbReference type="ARBA" id="ARBA00004571"/>
    </source>
</evidence>
<dbReference type="RefSeq" id="WP_147088776.1">
    <property type="nucleotide sequence ID" value="NZ_BAABJD010000002.1"/>
</dbReference>
<feature type="domain" description="TonB-dependent receptor plug" evidence="14">
    <location>
        <begin position="53"/>
        <end position="161"/>
    </location>
</feature>
<evidence type="ECO:0000256" key="3">
    <source>
        <dbReference type="ARBA" id="ARBA00022452"/>
    </source>
</evidence>
<dbReference type="Gene3D" id="2.40.170.20">
    <property type="entry name" value="TonB-dependent receptor, beta-barrel domain"/>
    <property type="match status" value="1"/>
</dbReference>
<gene>
    <name evidence="15" type="ORF">FRF71_00885</name>
</gene>
<evidence type="ECO:0000256" key="6">
    <source>
        <dbReference type="ARBA" id="ARBA00023065"/>
    </source>
</evidence>
<comment type="subcellular location">
    <subcellularLocation>
        <location evidence="1 10">Cell outer membrane</location>
        <topology evidence="1 10">Multi-pass membrane protein</topology>
    </subcellularLocation>
</comment>
<dbReference type="OrthoDB" id="9796221at2"/>
<dbReference type="GO" id="GO:0006811">
    <property type="term" value="P:monoatomic ion transport"/>
    <property type="evidence" value="ECO:0007669"/>
    <property type="project" value="UniProtKB-KW"/>
</dbReference>
<sequence length="618" mass="66008">MKYLFLLATSLTFATPGLAQDQDSEDGGCCFLIHERVKPETITVVASGTAQRVSETGQSISVIGANEIASVQGPDLTRVLERLPGVSLARSGPLGSQTSLFVRGANSQQLVVTLDGVRLADVAAPSGGFDLGTLMTGAIDKIELLRGSNSVVWGSDAIGGVLALTSAQIDGVRAGFEYGANDTLTADATLGTSGNGYGLTVSGGHVRSDGISAYAPGTEADGFRQWHGSLRGYASLADGLSLVAAARYADSRVDFDGFPPPTFSFADTPEVQTTRQGSGRIGLDYDASAVSLKLGLAYSDTRRDYFDDAASTAPNFATSGRSWRADFSGKADLTDSVTLNFGADSEWTRFTTSFDPQNDARLSSAHVLLGYHADGLHLSAGVRVDDHDRFGTHWTFGANGSYELADNLRLRASYGEGFKAPTLYQLYGFGGNVALRPETSKAYEAGLEYGDRSGSRHLAITLFRRDSRNLIDYVFPAGYFNTGRTRAEGVEVEGGFALTDQLRARLAYSHIKATDRATGRDLPRRPRDLASAGLDWETPVAGLKLGADLRLAGDSFDDRGNFTRLDGYGLLTLRASLPLGERFELYGRVENVTDTDYQTVAGYGTYGRSAFVGVRAKW</sequence>
<dbReference type="InterPro" id="IPR036942">
    <property type="entry name" value="Beta-barrel_TonB_sf"/>
</dbReference>
<dbReference type="Gene3D" id="2.170.130.10">
    <property type="entry name" value="TonB-dependent receptor, plug domain"/>
    <property type="match status" value="1"/>
</dbReference>
<keyword evidence="5 12" id="KW-0732">Signal</keyword>